<gene>
    <name evidence="2" type="ORF">HNQ39_002519</name>
</gene>
<protein>
    <submittedName>
        <fullName evidence="2">Transcriptional regulator with XRE-family HTH domain</fullName>
    </submittedName>
</protein>
<dbReference type="Pfam" id="PF12844">
    <property type="entry name" value="HTH_19"/>
    <property type="match status" value="1"/>
</dbReference>
<dbReference type="InterPro" id="IPR001387">
    <property type="entry name" value="Cro/C1-type_HTH"/>
</dbReference>
<name>A0A7W9SRI2_ARMRO</name>
<dbReference type="Gene3D" id="1.10.260.40">
    <property type="entry name" value="lambda repressor-like DNA-binding domains"/>
    <property type="match status" value="1"/>
</dbReference>
<sequence length="96" mass="10732">MPRGDTRLRTESGQLNQIAERLRARRRVLKLTQEQLCGRLADVTSSRWIAARKEIVHLEAGTRIVSDLELLALAQALDCPPNWLLTGEEATPKTSA</sequence>
<dbReference type="RefSeq" id="WP_184196217.1">
    <property type="nucleotide sequence ID" value="NZ_JACHGW010000002.1"/>
</dbReference>
<dbReference type="PROSITE" id="PS50943">
    <property type="entry name" value="HTH_CROC1"/>
    <property type="match status" value="1"/>
</dbReference>
<organism evidence="2 3">
    <name type="scientific">Armatimonas rosea</name>
    <dbReference type="NCBI Taxonomy" id="685828"/>
    <lineage>
        <taxon>Bacteria</taxon>
        <taxon>Bacillati</taxon>
        <taxon>Armatimonadota</taxon>
        <taxon>Armatimonadia</taxon>
        <taxon>Armatimonadales</taxon>
        <taxon>Armatimonadaceae</taxon>
        <taxon>Armatimonas</taxon>
    </lineage>
</organism>
<dbReference type="SMART" id="SM00530">
    <property type="entry name" value="HTH_XRE"/>
    <property type="match status" value="1"/>
</dbReference>
<dbReference type="GO" id="GO:0003677">
    <property type="term" value="F:DNA binding"/>
    <property type="evidence" value="ECO:0007669"/>
    <property type="project" value="InterPro"/>
</dbReference>
<dbReference type="InterPro" id="IPR010982">
    <property type="entry name" value="Lambda_DNA-bd_dom_sf"/>
</dbReference>
<dbReference type="EMBL" id="JACHGW010000002">
    <property type="protein sequence ID" value="MBB6050728.1"/>
    <property type="molecule type" value="Genomic_DNA"/>
</dbReference>
<keyword evidence="3" id="KW-1185">Reference proteome</keyword>
<dbReference type="AlphaFoldDB" id="A0A7W9SRI2"/>
<reference evidence="2 3" key="1">
    <citation type="submission" date="2020-08" db="EMBL/GenBank/DDBJ databases">
        <title>Genomic Encyclopedia of Type Strains, Phase IV (KMG-IV): sequencing the most valuable type-strain genomes for metagenomic binning, comparative biology and taxonomic classification.</title>
        <authorList>
            <person name="Goeker M."/>
        </authorList>
    </citation>
    <scope>NUCLEOTIDE SEQUENCE [LARGE SCALE GENOMIC DNA]</scope>
    <source>
        <strain evidence="2 3">DSM 23562</strain>
    </source>
</reference>
<dbReference type="SUPFAM" id="SSF47413">
    <property type="entry name" value="lambda repressor-like DNA-binding domains"/>
    <property type="match status" value="1"/>
</dbReference>
<dbReference type="Proteomes" id="UP000520814">
    <property type="component" value="Unassembled WGS sequence"/>
</dbReference>
<evidence type="ECO:0000259" key="1">
    <source>
        <dbReference type="PROSITE" id="PS50943"/>
    </source>
</evidence>
<proteinExistence type="predicted"/>
<feature type="domain" description="HTH cro/C1-type" evidence="1">
    <location>
        <begin position="22"/>
        <end position="84"/>
    </location>
</feature>
<evidence type="ECO:0000313" key="2">
    <source>
        <dbReference type="EMBL" id="MBB6050728.1"/>
    </source>
</evidence>
<comment type="caution">
    <text evidence="2">The sequence shown here is derived from an EMBL/GenBank/DDBJ whole genome shotgun (WGS) entry which is preliminary data.</text>
</comment>
<evidence type="ECO:0000313" key="3">
    <source>
        <dbReference type="Proteomes" id="UP000520814"/>
    </source>
</evidence>
<accession>A0A7W9SRI2</accession>